<evidence type="ECO:0000313" key="3">
    <source>
        <dbReference type="Proteomes" id="UP001443914"/>
    </source>
</evidence>
<feature type="region of interest" description="Disordered" evidence="1">
    <location>
        <begin position="77"/>
        <end position="101"/>
    </location>
</feature>
<feature type="compositionally biased region" description="Acidic residues" evidence="1">
    <location>
        <begin position="88"/>
        <end position="101"/>
    </location>
</feature>
<name>A0AAW1HGE1_SAPOF</name>
<reference evidence="2" key="1">
    <citation type="submission" date="2024-03" db="EMBL/GenBank/DDBJ databases">
        <title>WGS assembly of Saponaria officinalis var. Norfolk2.</title>
        <authorList>
            <person name="Jenkins J."/>
            <person name="Shu S."/>
            <person name="Grimwood J."/>
            <person name="Barry K."/>
            <person name="Goodstein D."/>
            <person name="Schmutz J."/>
            <person name="Leebens-Mack J."/>
            <person name="Osbourn A."/>
        </authorList>
    </citation>
    <scope>NUCLEOTIDE SEQUENCE [LARGE SCALE GENOMIC DNA]</scope>
    <source>
        <strain evidence="2">JIC</strain>
    </source>
</reference>
<feature type="compositionally biased region" description="Acidic residues" evidence="1">
    <location>
        <begin position="136"/>
        <end position="146"/>
    </location>
</feature>
<evidence type="ECO:0000256" key="1">
    <source>
        <dbReference type="SAM" id="MobiDB-lite"/>
    </source>
</evidence>
<dbReference type="EMBL" id="JBDFQZ010000011">
    <property type="protein sequence ID" value="KAK9675418.1"/>
    <property type="molecule type" value="Genomic_DNA"/>
</dbReference>
<comment type="caution">
    <text evidence="2">The sequence shown here is derived from an EMBL/GenBank/DDBJ whole genome shotgun (WGS) entry which is preliminary data.</text>
</comment>
<protein>
    <submittedName>
        <fullName evidence="2">Uncharacterized protein</fullName>
    </submittedName>
</protein>
<gene>
    <name evidence="2" type="ORF">RND81_11G006800</name>
</gene>
<dbReference type="Proteomes" id="UP001443914">
    <property type="component" value="Unassembled WGS sequence"/>
</dbReference>
<sequence length="202" mass="22868">MPPEIYFEWSSAATDNGSLVYLIDSGVDNPDANNTNDGNCYVKVQVCDVKLSKGELSKSRGKKKVKRHSTTEEFLRKCTSSEQKREFEGDEEKAEAEVEDIGELSKSLGKKKFKRDSNSGEFLKKCTSSEQKREFEGDEEKAEVEDTEKSLKVGRSTRKRSKNGEKNESLKFKLNPVWRRSFFGGPMVDIGEHVYAAFVIKS</sequence>
<keyword evidence="3" id="KW-1185">Reference proteome</keyword>
<proteinExistence type="predicted"/>
<feature type="region of interest" description="Disordered" evidence="1">
    <location>
        <begin position="132"/>
        <end position="167"/>
    </location>
</feature>
<evidence type="ECO:0000313" key="2">
    <source>
        <dbReference type="EMBL" id="KAK9675418.1"/>
    </source>
</evidence>
<accession>A0AAW1HGE1</accession>
<organism evidence="2 3">
    <name type="scientific">Saponaria officinalis</name>
    <name type="common">Common soapwort</name>
    <name type="synonym">Lychnis saponaria</name>
    <dbReference type="NCBI Taxonomy" id="3572"/>
    <lineage>
        <taxon>Eukaryota</taxon>
        <taxon>Viridiplantae</taxon>
        <taxon>Streptophyta</taxon>
        <taxon>Embryophyta</taxon>
        <taxon>Tracheophyta</taxon>
        <taxon>Spermatophyta</taxon>
        <taxon>Magnoliopsida</taxon>
        <taxon>eudicotyledons</taxon>
        <taxon>Gunneridae</taxon>
        <taxon>Pentapetalae</taxon>
        <taxon>Caryophyllales</taxon>
        <taxon>Caryophyllaceae</taxon>
        <taxon>Caryophylleae</taxon>
        <taxon>Saponaria</taxon>
    </lineage>
</organism>
<dbReference type="AlphaFoldDB" id="A0AAW1HGE1"/>